<organism evidence="1 2">
    <name type="scientific">Diphasiastrum complanatum</name>
    <name type="common">Issler's clubmoss</name>
    <name type="synonym">Lycopodium complanatum</name>
    <dbReference type="NCBI Taxonomy" id="34168"/>
    <lineage>
        <taxon>Eukaryota</taxon>
        <taxon>Viridiplantae</taxon>
        <taxon>Streptophyta</taxon>
        <taxon>Embryophyta</taxon>
        <taxon>Tracheophyta</taxon>
        <taxon>Lycopodiopsida</taxon>
        <taxon>Lycopodiales</taxon>
        <taxon>Lycopodiaceae</taxon>
        <taxon>Lycopodioideae</taxon>
        <taxon>Diphasiastrum</taxon>
    </lineage>
</organism>
<evidence type="ECO:0000313" key="1">
    <source>
        <dbReference type="EMBL" id="KAJ7557036.1"/>
    </source>
</evidence>
<proteinExistence type="predicted"/>
<gene>
    <name evidence="1" type="ORF">O6H91_05G109400</name>
</gene>
<name>A0ACC2DRX4_DIPCM</name>
<comment type="caution">
    <text evidence="1">The sequence shown here is derived from an EMBL/GenBank/DDBJ whole genome shotgun (WGS) entry which is preliminary data.</text>
</comment>
<evidence type="ECO:0000313" key="2">
    <source>
        <dbReference type="Proteomes" id="UP001162992"/>
    </source>
</evidence>
<keyword evidence="2" id="KW-1185">Reference proteome</keyword>
<dbReference type="EMBL" id="CM055096">
    <property type="protein sequence ID" value="KAJ7557036.1"/>
    <property type="molecule type" value="Genomic_DNA"/>
</dbReference>
<sequence>MVFERCLMKTNAKKECWSISLQDAKHRSSKKRKKETNCSESSRAVKSFITSSSQKRRTERTPSFTTSMQPSISFQERDNASKVDLVFGNVHCNFDVNFTQGDGLLEKYQASLAILEAQVTDVNISSQIGGGEVPNGKVSDCLAPSHYHEVSAVAVHPSLLETIFSPVYQLFKAVGGEGSTSCTSTVEQVECPDDGNDSAETPATDLNSADCQESRRSILTPCSAVKASANASLESAGSMLRVLSAALSFSAEHQVSPSSKDGGAIVCQHTSTVSKNSAGKIDLDDGSPIQASDQSEEKMLGPNPTLSFLSIQHPESADCEFSETAGEMEEEDSDEFEDFDPYLFIKHLPDLSDVVSHCRPSLLPRQTRRCPPIALVLDLDETLVHSTLEHCDHVDFTFLVHFNCQKHTVYVRRRPHLQTFMERVAQLFEIIVFTASQGNYAEQLLNILDPKRKLIRHRVFRDSCVFVDGNYVKDLTILGRDLSKVVIVDNSPQAFGFQVDNGIPIESWFDDHTDDALLLLLPFLETLVGADDVRPIIADRYNLRKKIASTVQIPGMQAGKL</sequence>
<protein>
    <submittedName>
        <fullName evidence="1">Uncharacterized protein</fullName>
    </submittedName>
</protein>
<reference evidence="2" key="1">
    <citation type="journal article" date="2024" name="Proc. Natl. Acad. Sci. U.S.A.">
        <title>Extraordinary preservation of gene collinearity over three hundred million years revealed in homosporous lycophytes.</title>
        <authorList>
            <person name="Li C."/>
            <person name="Wickell D."/>
            <person name="Kuo L.Y."/>
            <person name="Chen X."/>
            <person name="Nie B."/>
            <person name="Liao X."/>
            <person name="Peng D."/>
            <person name="Ji J."/>
            <person name="Jenkins J."/>
            <person name="Williams M."/>
            <person name="Shu S."/>
            <person name="Plott C."/>
            <person name="Barry K."/>
            <person name="Rajasekar S."/>
            <person name="Grimwood J."/>
            <person name="Han X."/>
            <person name="Sun S."/>
            <person name="Hou Z."/>
            <person name="He W."/>
            <person name="Dai G."/>
            <person name="Sun C."/>
            <person name="Schmutz J."/>
            <person name="Leebens-Mack J.H."/>
            <person name="Li F.W."/>
            <person name="Wang L."/>
        </authorList>
    </citation>
    <scope>NUCLEOTIDE SEQUENCE [LARGE SCALE GENOMIC DNA]</scope>
    <source>
        <strain evidence="2">cv. PW_Plant_1</strain>
    </source>
</reference>
<dbReference type="Proteomes" id="UP001162992">
    <property type="component" value="Chromosome 5"/>
</dbReference>
<accession>A0ACC2DRX4</accession>